<protein>
    <submittedName>
        <fullName evidence="1">Uncharacterized protein</fullName>
    </submittedName>
</protein>
<evidence type="ECO:0000313" key="1">
    <source>
        <dbReference type="EMBL" id="HIU54758.1"/>
    </source>
</evidence>
<dbReference type="AlphaFoldDB" id="A0A9D1SCQ3"/>
<accession>A0A9D1SCQ3</accession>
<gene>
    <name evidence="1" type="ORF">IAB03_03000</name>
</gene>
<organism evidence="1 2">
    <name type="scientific">Candidatus Gallibacteroides avistercoris</name>
    <dbReference type="NCBI Taxonomy" id="2840833"/>
    <lineage>
        <taxon>Bacteria</taxon>
        <taxon>Pseudomonadati</taxon>
        <taxon>Bacteroidota</taxon>
        <taxon>Bacteroidia</taxon>
        <taxon>Bacteroidales</taxon>
        <taxon>Bacteroidaceae</taxon>
        <taxon>Bacteroidaceae incertae sedis</taxon>
        <taxon>Candidatus Gallibacteroides</taxon>
    </lineage>
</organism>
<dbReference type="EMBL" id="DVNA01000066">
    <property type="protein sequence ID" value="HIU54758.1"/>
    <property type="molecule type" value="Genomic_DNA"/>
</dbReference>
<dbReference type="InterPro" id="IPR045607">
    <property type="entry name" value="DUF6452"/>
</dbReference>
<dbReference type="Pfam" id="PF20050">
    <property type="entry name" value="DUF6452"/>
    <property type="match status" value="1"/>
</dbReference>
<evidence type="ECO:0000313" key="2">
    <source>
        <dbReference type="Proteomes" id="UP000824112"/>
    </source>
</evidence>
<name>A0A9D1SCQ3_9BACT</name>
<dbReference type="Proteomes" id="UP000824112">
    <property type="component" value="Unassembled WGS sequence"/>
</dbReference>
<proteinExistence type="predicted"/>
<sequence>MGKILTYLFPLFGLIPFLAAILHACNDAGCMDNRSSIPFAQFYQKGDLRSTISVDSLTIYGIGQKNDSLLVDSARSLSSVSLPFRNDDSITQFVLQYNYDWNKNRKSNDTLTFIYRPYVYFASVDCGVMFNYTLKEERHTRHILDSVIIVTPEITNQNIENIKLVFPAKENEE</sequence>
<comment type="caution">
    <text evidence="1">The sequence shown here is derived from an EMBL/GenBank/DDBJ whole genome shotgun (WGS) entry which is preliminary data.</text>
</comment>
<reference evidence="1" key="2">
    <citation type="journal article" date="2021" name="PeerJ">
        <title>Extensive microbial diversity within the chicken gut microbiome revealed by metagenomics and culture.</title>
        <authorList>
            <person name="Gilroy R."/>
            <person name="Ravi A."/>
            <person name="Getino M."/>
            <person name="Pursley I."/>
            <person name="Horton D.L."/>
            <person name="Alikhan N.F."/>
            <person name="Baker D."/>
            <person name="Gharbi K."/>
            <person name="Hall N."/>
            <person name="Watson M."/>
            <person name="Adriaenssens E.M."/>
            <person name="Foster-Nyarko E."/>
            <person name="Jarju S."/>
            <person name="Secka A."/>
            <person name="Antonio M."/>
            <person name="Oren A."/>
            <person name="Chaudhuri R.R."/>
            <person name="La Ragione R."/>
            <person name="Hildebrand F."/>
            <person name="Pallen M.J."/>
        </authorList>
    </citation>
    <scope>NUCLEOTIDE SEQUENCE</scope>
    <source>
        <strain evidence="1">CHK158-818</strain>
    </source>
</reference>
<reference evidence="1" key="1">
    <citation type="submission" date="2020-10" db="EMBL/GenBank/DDBJ databases">
        <authorList>
            <person name="Gilroy R."/>
        </authorList>
    </citation>
    <scope>NUCLEOTIDE SEQUENCE</scope>
    <source>
        <strain evidence="1">CHK158-818</strain>
    </source>
</reference>